<dbReference type="EMBL" id="MU002065">
    <property type="protein sequence ID" value="KAF2790585.1"/>
    <property type="molecule type" value="Genomic_DNA"/>
</dbReference>
<evidence type="ECO:0000313" key="1">
    <source>
        <dbReference type="EMBL" id="KAF2790585.1"/>
    </source>
</evidence>
<dbReference type="PANTHER" id="PTHR47260">
    <property type="entry name" value="UPF0644 PROTEIN PB2B4.06"/>
    <property type="match status" value="1"/>
</dbReference>
<dbReference type="Gene3D" id="3.10.129.10">
    <property type="entry name" value="Hotdog Thioesterase"/>
    <property type="match status" value="1"/>
</dbReference>
<name>A0A6A6X376_9PLEO</name>
<evidence type="ECO:0000313" key="2">
    <source>
        <dbReference type="Proteomes" id="UP000799757"/>
    </source>
</evidence>
<keyword evidence="2" id="KW-1185">Reference proteome</keyword>
<dbReference type="Proteomes" id="UP000799757">
    <property type="component" value="Unassembled WGS sequence"/>
</dbReference>
<dbReference type="InterPro" id="IPR029069">
    <property type="entry name" value="HotDog_dom_sf"/>
</dbReference>
<evidence type="ECO:0008006" key="3">
    <source>
        <dbReference type="Google" id="ProtNLM"/>
    </source>
</evidence>
<dbReference type="OrthoDB" id="506431at2759"/>
<gene>
    <name evidence="1" type="ORF">K505DRAFT_327477</name>
</gene>
<dbReference type="PANTHER" id="PTHR47260:SF3">
    <property type="entry name" value="THIOESTERASE FAMILY PROTEIN (AFU_ORTHOLOGUE AFUA_7G03960)"/>
    <property type="match status" value="1"/>
</dbReference>
<reference evidence="1" key="1">
    <citation type="journal article" date="2020" name="Stud. Mycol.">
        <title>101 Dothideomycetes genomes: a test case for predicting lifestyles and emergence of pathogens.</title>
        <authorList>
            <person name="Haridas S."/>
            <person name="Albert R."/>
            <person name="Binder M."/>
            <person name="Bloem J."/>
            <person name="Labutti K."/>
            <person name="Salamov A."/>
            <person name="Andreopoulos B."/>
            <person name="Baker S."/>
            <person name="Barry K."/>
            <person name="Bills G."/>
            <person name="Bluhm B."/>
            <person name="Cannon C."/>
            <person name="Castanera R."/>
            <person name="Culley D."/>
            <person name="Daum C."/>
            <person name="Ezra D."/>
            <person name="Gonzalez J."/>
            <person name="Henrissat B."/>
            <person name="Kuo A."/>
            <person name="Liang C."/>
            <person name="Lipzen A."/>
            <person name="Lutzoni F."/>
            <person name="Magnuson J."/>
            <person name="Mondo S."/>
            <person name="Nolan M."/>
            <person name="Ohm R."/>
            <person name="Pangilinan J."/>
            <person name="Park H.-J."/>
            <person name="Ramirez L."/>
            <person name="Alfaro M."/>
            <person name="Sun H."/>
            <person name="Tritt A."/>
            <person name="Yoshinaga Y."/>
            <person name="Zwiers L.-H."/>
            <person name="Turgeon B."/>
            <person name="Goodwin S."/>
            <person name="Spatafora J."/>
            <person name="Crous P."/>
            <person name="Grigoriev I."/>
        </authorList>
    </citation>
    <scope>NUCLEOTIDE SEQUENCE</scope>
    <source>
        <strain evidence="1">CBS 109.77</strain>
    </source>
</reference>
<dbReference type="CDD" id="cd03443">
    <property type="entry name" value="PaaI_thioesterase"/>
    <property type="match status" value="1"/>
</dbReference>
<accession>A0A6A6X376</accession>
<proteinExistence type="predicted"/>
<sequence length="196" mass="21743">MAYSVIHPDFQSEQWCMQLIQSASTVAIPWPSRPHPAPGDHPCSLFAQTLNTPTGVRAGYAMWKRNPQEDCIGEACLLVSMGTGMNYYPETLHGGMCAALIDEAMGLLVFRKMDWATGVGSGTVTASIEIKLRGRIRTPGVCLIRAWADEEEAKKQGKNWVEMRKLWARAAIEDGVGNILMEARYLFIQPKKSETL</sequence>
<dbReference type="AlphaFoldDB" id="A0A6A6X376"/>
<dbReference type="InterPro" id="IPR052061">
    <property type="entry name" value="PTE-AB_protein"/>
</dbReference>
<protein>
    <recommendedName>
        <fullName evidence="3">Thioesterase domain-containing protein</fullName>
    </recommendedName>
</protein>
<dbReference type="SUPFAM" id="SSF54637">
    <property type="entry name" value="Thioesterase/thiol ester dehydrase-isomerase"/>
    <property type="match status" value="1"/>
</dbReference>
<organism evidence="1 2">
    <name type="scientific">Melanomma pulvis-pyrius CBS 109.77</name>
    <dbReference type="NCBI Taxonomy" id="1314802"/>
    <lineage>
        <taxon>Eukaryota</taxon>
        <taxon>Fungi</taxon>
        <taxon>Dikarya</taxon>
        <taxon>Ascomycota</taxon>
        <taxon>Pezizomycotina</taxon>
        <taxon>Dothideomycetes</taxon>
        <taxon>Pleosporomycetidae</taxon>
        <taxon>Pleosporales</taxon>
        <taxon>Melanommataceae</taxon>
        <taxon>Melanomma</taxon>
    </lineage>
</organism>